<dbReference type="Proteomes" id="UP000046067">
    <property type="component" value="Unassembled WGS sequence"/>
</dbReference>
<sequence length="94" mass="10629">MDVFHFGLIADHADELWNRTPSPLSDQLGFELVIHQRVLGTIVVTSDISVVTLIHPHDPFAAQLKRGGVIRERKGEPHYFSSTKGLKRRSSEIR</sequence>
<accession>A0A655UN76</accession>
<evidence type="ECO:0000313" key="2">
    <source>
        <dbReference type="EMBL" id="CSB53406.1"/>
    </source>
</evidence>
<reference evidence="2 3" key="1">
    <citation type="submission" date="2015-07" db="EMBL/GenBank/DDBJ databases">
        <authorList>
            <consortium name="Pathogen Informatics"/>
        </authorList>
    </citation>
    <scope>NUCLEOTIDE SEQUENCE [LARGE SCALE GENOMIC DNA]</scope>
    <source>
        <strain evidence="2 3">A325</strain>
    </source>
</reference>
<name>A0A655UN76_VIBCL</name>
<protein>
    <submittedName>
        <fullName evidence="2">Uncharacterized protein</fullName>
    </submittedName>
</protein>
<evidence type="ECO:0000313" key="3">
    <source>
        <dbReference type="Proteomes" id="UP000046067"/>
    </source>
</evidence>
<organism evidence="2 3">
    <name type="scientific">Vibrio cholerae</name>
    <dbReference type="NCBI Taxonomy" id="666"/>
    <lineage>
        <taxon>Bacteria</taxon>
        <taxon>Pseudomonadati</taxon>
        <taxon>Pseudomonadota</taxon>
        <taxon>Gammaproteobacteria</taxon>
        <taxon>Vibrionales</taxon>
        <taxon>Vibrionaceae</taxon>
        <taxon>Vibrio</taxon>
    </lineage>
</organism>
<dbReference type="AlphaFoldDB" id="A0A655UN76"/>
<proteinExistence type="predicted"/>
<feature type="region of interest" description="Disordered" evidence="1">
    <location>
        <begin position="73"/>
        <end position="94"/>
    </location>
</feature>
<evidence type="ECO:0000256" key="1">
    <source>
        <dbReference type="SAM" id="MobiDB-lite"/>
    </source>
</evidence>
<dbReference type="EMBL" id="CWQJ01000001">
    <property type="protein sequence ID" value="CSB53406.1"/>
    <property type="molecule type" value="Genomic_DNA"/>
</dbReference>
<gene>
    <name evidence="2" type="ORF">ERS013201_00166</name>
</gene>